<dbReference type="Proteomes" id="UP001518140">
    <property type="component" value="Unassembled WGS sequence"/>
</dbReference>
<keyword evidence="2" id="KW-1185">Reference proteome</keyword>
<sequence length="94" mass="10663">MNAIANPAERAVSLAKEFEARAMLRAILAEHDLTLLEVRLDELVRIDPELAARFTCWVAEGADGRKYVVVPEWQDPIERLYAVASYLTHRERAA</sequence>
<dbReference type="EMBL" id="JAAKZX010000046">
    <property type="protein sequence ID" value="NGO43768.1"/>
    <property type="molecule type" value="Genomic_DNA"/>
</dbReference>
<gene>
    <name evidence="1" type="ORF">G6048_16935</name>
</gene>
<evidence type="ECO:0000313" key="1">
    <source>
        <dbReference type="EMBL" id="NGO43768.1"/>
    </source>
</evidence>
<organism evidence="1 2">
    <name type="scientific">Streptomyces ureilyticus</name>
    <dbReference type="NCBI Taxonomy" id="1775131"/>
    <lineage>
        <taxon>Bacteria</taxon>
        <taxon>Bacillati</taxon>
        <taxon>Actinomycetota</taxon>
        <taxon>Actinomycetes</taxon>
        <taxon>Kitasatosporales</taxon>
        <taxon>Streptomycetaceae</taxon>
        <taxon>Streptomyces</taxon>
    </lineage>
</organism>
<proteinExistence type="predicted"/>
<accession>A0ABX0DPG7</accession>
<reference evidence="1 2" key="1">
    <citation type="submission" date="2020-02" db="EMBL/GenBank/DDBJ databases">
        <title>Whole-genome analyses of novel actinobacteria.</title>
        <authorList>
            <person name="Sahin N."/>
            <person name="Tokatli A."/>
        </authorList>
    </citation>
    <scope>NUCLEOTIDE SEQUENCE [LARGE SCALE GENOMIC DNA]</scope>
    <source>
        <strain evidence="1 2">YC419</strain>
    </source>
</reference>
<evidence type="ECO:0000313" key="2">
    <source>
        <dbReference type="Proteomes" id="UP001518140"/>
    </source>
</evidence>
<name>A0ABX0DPG7_9ACTN</name>
<protein>
    <submittedName>
        <fullName evidence="1">Uncharacterized protein</fullName>
    </submittedName>
</protein>
<comment type="caution">
    <text evidence="1">The sequence shown here is derived from an EMBL/GenBank/DDBJ whole genome shotgun (WGS) entry which is preliminary data.</text>
</comment>
<dbReference type="RefSeq" id="WP_165340376.1">
    <property type="nucleotide sequence ID" value="NZ_JAAKZX010000046.1"/>
</dbReference>